<feature type="coiled-coil region" evidence="1">
    <location>
        <begin position="71"/>
        <end position="140"/>
    </location>
</feature>
<reference evidence="3 4" key="1">
    <citation type="journal article" date="2016" name="Nat. Commun.">
        <title>Thousands of microbial genomes shed light on interconnected biogeochemical processes in an aquifer system.</title>
        <authorList>
            <person name="Anantharaman K."/>
            <person name="Brown C.T."/>
            <person name="Hug L.A."/>
            <person name="Sharon I."/>
            <person name="Castelle C.J."/>
            <person name="Probst A.J."/>
            <person name="Thomas B.C."/>
            <person name="Singh A."/>
            <person name="Wilkins M.J."/>
            <person name="Karaoz U."/>
            <person name="Brodie E.L."/>
            <person name="Williams K.H."/>
            <person name="Hubbard S.S."/>
            <person name="Banfield J.F."/>
        </authorList>
    </citation>
    <scope>NUCLEOTIDE SEQUENCE [LARGE SCALE GENOMIC DNA]</scope>
</reference>
<dbReference type="InterPro" id="IPR023346">
    <property type="entry name" value="Lysozyme-like_dom_sf"/>
</dbReference>
<dbReference type="Proteomes" id="UP000176571">
    <property type="component" value="Unassembled WGS sequence"/>
</dbReference>
<gene>
    <name evidence="3" type="ORF">A3F99_01310</name>
</gene>
<dbReference type="STRING" id="1797693.A3F99_01310"/>
<evidence type="ECO:0000256" key="1">
    <source>
        <dbReference type="SAM" id="Coils"/>
    </source>
</evidence>
<comment type="caution">
    <text evidence="3">The sequence shown here is derived from an EMBL/GenBank/DDBJ whole genome shotgun (WGS) entry which is preliminary data.</text>
</comment>
<dbReference type="Gene3D" id="6.10.250.3150">
    <property type="match status" value="1"/>
</dbReference>
<proteinExistence type="predicted"/>
<keyword evidence="1" id="KW-0175">Coiled coil</keyword>
<dbReference type="SUPFAM" id="SSF53955">
    <property type="entry name" value="Lysozyme-like"/>
    <property type="match status" value="1"/>
</dbReference>
<name>A0A1G1Z981_9BACT</name>
<evidence type="ECO:0000256" key="2">
    <source>
        <dbReference type="SAM" id="Phobius"/>
    </source>
</evidence>
<dbReference type="SUPFAM" id="SSF90257">
    <property type="entry name" value="Myosin rod fragments"/>
    <property type="match status" value="1"/>
</dbReference>
<organism evidence="3 4">
    <name type="scientific">Candidatus Colwellbacteria bacterium RIFCSPLOWO2_12_FULL_43_11</name>
    <dbReference type="NCBI Taxonomy" id="1797693"/>
    <lineage>
        <taxon>Bacteria</taxon>
        <taxon>Candidatus Colwelliibacteriota</taxon>
    </lineage>
</organism>
<dbReference type="EMBL" id="MHJB01000015">
    <property type="protein sequence ID" value="OGY61213.1"/>
    <property type="molecule type" value="Genomic_DNA"/>
</dbReference>
<protein>
    <recommendedName>
        <fullName evidence="5">Transglycosylase SLT domain-containing protein</fullName>
    </recommendedName>
</protein>
<evidence type="ECO:0000313" key="3">
    <source>
        <dbReference type="EMBL" id="OGY61213.1"/>
    </source>
</evidence>
<evidence type="ECO:0000313" key="4">
    <source>
        <dbReference type="Proteomes" id="UP000176571"/>
    </source>
</evidence>
<dbReference type="AlphaFoldDB" id="A0A1G1Z981"/>
<sequence>MSLKPKVLLDIKPSSGTSVHQNRKRLINLSYKKTTKLSLGWWFLLPVLALVPVLLLGRVVAPMTAGTLAQTVDKTEERQVLESELQDLEKQIGDYEKTISVYKSQGASLQGEINSLNAKVNKLNLQIKAVSLSLQKLDDEISSTNTQINSTEITIGSTKEVLSKSLRLVYESDDNGMMEILLKSPQLSDFFTNVNDLLSVQDSLRVSLGQLKSLKDELFDEKEILGLQRADAAALKAYQALQKKGVEGTKKEKNSILKTTKGKESEYQKLLAETKTKAAEIRSRIYRLLGGGELPFGEAVRIAQIAERATGVRAAFILSVLTQESAVNGVIGGNLGRCYYNTPWTNASGTVMSNSQKPAFLGIMAEIKSDPNTTPVSCPIISDGSYGGAMGPAQFMPTTWVPYKDKISAITGGSPPSPFNNLDAFTATALLLKDNLTKCGAIYSTIFSKENCAAARYYAGGNWRLYTRVGRYGYRVAERAQGFEDDIELLAKN</sequence>
<keyword evidence="2" id="KW-1133">Transmembrane helix</keyword>
<feature type="transmembrane region" description="Helical" evidence="2">
    <location>
        <begin position="39"/>
        <end position="61"/>
    </location>
</feature>
<evidence type="ECO:0008006" key="5">
    <source>
        <dbReference type="Google" id="ProtNLM"/>
    </source>
</evidence>
<accession>A0A1G1Z981</accession>
<keyword evidence="2" id="KW-0472">Membrane</keyword>
<keyword evidence="2" id="KW-0812">Transmembrane</keyword>
<dbReference type="Gene3D" id="1.10.8.350">
    <property type="entry name" value="Bacterial muramidase"/>
    <property type="match status" value="1"/>
</dbReference>